<dbReference type="GO" id="GO:0005773">
    <property type="term" value="C:vacuole"/>
    <property type="evidence" value="ECO:0007669"/>
    <property type="project" value="GOC"/>
</dbReference>
<keyword evidence="5 9" id="KW-0732">Signal</keyword>
<proteinExistence type="inferred from homology"/>
<dbReference type="AlphaFoldDB" id="A0A7R9QE99"/>
<dbReference type="PRINTS" id="PR00776">
    <property type="entry name" value="HEMOGLOBNASE"/>
</dbReference>
<dbReference type="EC" id="3.4.22.34" evidence="3"/>
<dbReference type="InterPro" id="IPR046427">
    <property type="entry name" value="Legumain_prodom_sf"/>
</dbReference>
<dbReference type="OrthoDB" id="192611at2759"/>
<evidence type="ECO:0000256" key="3">
    <source>
        <dbReference type="ARBA" id="ARBA00012628"/>
    </source>
</evidence>
<dbReference type="PANTHER" id="PTHR12000:SF42">
    <property type="entry name" value="LEGUMAIN"/>
    <property type="match status" value="1"/>
</dbReference>
<reference evidence="10" key="1">
    <citation type="submission" date="2020-11" db="EMBL/GenBank/DDBJ databases">
        <authorList>
            <person name="Tran Van P."/>
        </authorList>
    </citation>
    <scope>NUCLEOTIDE SEQUENCE</scope>
</reference>
<feature type="active site" description="Nucleophile" evidence="8">
    <location>
        <position position="192"/>
    </location>
</feature>
<dbReference type="CDD" id="cd21115">
    <property type="entry name" value="legumain_C"/>
    <property type="match status" value="1"/>
</dbReference>
<evidence type="ECO:0000256" key="7">
    <source>
        <dbReference type="ARBA" id="ARBA00022807"/>
    </source>
</evidence>
<accession>A0A7R9QE99</accession>
<evidence type="ECO:0000313" key="11">
    <source>
        <dbReference type="Proteomes" id="UP000728032"/>
    </source>
</evidence>
<dbReference type="PIRSF" id="PIRSF019663">
    <property type="entry name" value="Legumain"/>
    <property type="match status" value="1"/>
</dbReference>
<evidence type="ECO:0000256" key="6">
    <source>
        <dbReference type="ARBA" id="ARBA00022801"/>
    </source>
</evidence>
<evidence type="ECO:0000256" key="9">
    <source>
        <dbReference type="SAM" id="SignalP"/>
    </source>
</evidence>
<comment type="similarity">
    <text evidence="2">Belongs to the peptidase C13 family.</text>
</comment>
<comment type="catalytic activity">
    <reaction evidence="1">
        <text>Hydrolysis of proteins and small molecule substrates at -Asn-|-Xaa- bonds.</text>
        <dbReference type="EC" id="3.4.22.34"/>
    </reaction>
</comment>
<dbReference type="InterPro" id="IPR048501">
    <property type="entry name" value="Legum_prodom"/>
</dbReference>
<dbReference type="GO" id="GO:0004197">
    <property type="term" value="F:cysteine-type endopeptidase activity"/>
    <property type="evidence" value="ECO:0007669"/>
    <property type="project" value="UniProtKB-EC"/>
</dbReference>
<evidence type="ECO:0000256" key="4">
    <source>
        <dbReference type="ARBA" id="ARBA00022670"/>
    </source>
</evidence>
<keyword evidence="11" id="KW-1185">Reference proteome</keyword>
<evidence type="ECO:0000256" key="8">
    <source>
        <dbReference type="PIRSR" id="PIRSR019663-1"/>
    </source>
</evidence>
<keyword evidence="6" id="KW-0378">Hydrolase</keyword>
<gene>
    <name evidence="10" type="ORF">ONB1V03_LOCUS2869</name>
</gene>
<name>A0A7R9QE99_9ACAR</name>
<dbReference type="GO" id="GO:0051603">
    <property type="term" value="P:proteolysis involved in protein catabolic process"/>
    <property type="evidence" value="ECO:0007669"/>
    <property type="project" value="TreeGrafter"/>
</dbReference>
<dbReference type="Proteomes" id="UP000728032">
    <property type="component" value="Unassembled WGS sequence"/>
</dbReference>
<evidence type="ECO:0000256" key="5">
    <source>
        <dbReference type="ARBA" id="ARBA00022729"/>
    </source>
</evidence>
<dbReference type="Gene3D" id="1.10.132.130">
    <property type="match status" value="1"/>
</dbReference>
<dbReference type="Gene3D" id="3.40.50.1460">
    <property type="match status" value="1"/>
</dbReference>
<evidence type="ECO:0000256" key="1">
    <source>
        <dbReference type="ARBA" id="ARBA00000810"/>
    </source>
</evidence>
<feature type="signal peptide" evidence="9">
    <location>
        <begin position="1"/>
        <end position="16"/>
    </location>
</feature>
<dbReference type="GO" id="GO:0006624">
    <property type="term" value="P:vacuolar protein processing"/>
    <property type="evidence" value="ECO:0007669"/>
    <property type="project" value="TreeGrafter"/>
</dbReference>
<feature type="chain" id="PRO_5036211795" description="legumain" evidence="9">
    <location>
        <begin position="17"/>
        <end position="410"/>
    </location>
</feature>
<keyword evidence="7" id="KW-0788">Thiol protease</keyword>
<organism evidence="10">
    <name type="scientific">Oppiella nova</name>
    <dbReference type="NCBI Taxonomy" id="334625"/>
    <lineage>
        <taxon>Eukaryota</taxon>
        <taxon>Metazoa</taxon>
        <taxon>Ecdysozoa</taxon>
        <taxon>Arthropoda</taxon>
        <taxon>Chelicerata</taxon>
        <taxon>Arachnida</taxon>
        <taxon>Acari</taxon>
        <taxon>Acariformes</taxon>
        <taxon>Sarcoptiformes</taxon>
        <taxon>Oribatida</taxon>
        <taxon>Brachypylina</taxon>
        <taxon>Oppioidea</taxon>
        <taxon>Oppiidae</taxon>
        <taxon>Oppiella</taxon>
    </lineage>
</organism>
<evidence type="ECO:0000256" key="2">
    <source>
        <dbReference type="ARBA" id="ARBA00009941"/>
    </source>
</evidence>
<sequence length="410" mass="46949">MKVIVVFSLLLLAVNAVPFLNKLIEPHPGKTWIVLCASADTWINYGMQADVYHAYQVIRKHGIPDENIIVMHYDDIAYHKQNPTPGVVINRIDGPDVYKTPYEVPKHYTKDEVTPENFLAVLKGDVDLEKQGKKVVKSGPNDRIFVYLDDHGAEETVMFPRGVLHAIELNAVLKKMHMDNKYSELVFYLAACEAGSMFDKLLPTNINVYAVTATLPGELGWKCEHDKNLQTYLGVYFAYNWLYDSEHNDLTKEQISTQYQYIKEHNNFTMDGELLFQHAQQYGNLSIAKQHVSTYMGDKQVQFNTNSLPNKPAGMAPARDAPIYLLRHQIEQANDMNEKQKYVTELEGLLSRRKLMDKQIAEYVNELPAIDANIALNGKLELNNRECYRKLVDTFNDMCYVLGQVKIHTL</sequence>
<dbReference type="InterPro" id="IPR001096">
    <property type="entry name" value="Peptidase_C13"/>
</dbReference>
<dbReference type="EMBL" id="CAJPVJ010000740">
    <property type="protein sequence ID" value="CAG2163286.1"/>
    <property type="molecule type" value="Genomic_DNA"/>
</dbReference>
<dbReference type="EMBL" id="OC915565">
    <property type="protein sequence ID" value="CAD7641009.1"/>
    <property type="molecule type" value="Genomic_DNA"/>
</dbReference>
<dbReference type="FunFam" id="3.40.50.1460:FF:000006">
    <property type="entry name" value="Legumain"/>
    <property type="match status" value="1"/>
</dbReference>
<dbReference type="Pfam" id="PF01650">
    <property type="entry name" value="Peptidase_C13"/>
    <property type="match status" value="1"/>
</dbReference>
<keyword evidence="4" id="KW-0645">Protease</keyword>
<evidence type="ECO:0000313" key="10">
    <source>
        <dbReference type="EMBL" id="CAD7641009.1"/>
    </source>
</evidence>
<feature type="active site" evidence="8">
    <location>
        <position position="151"/>
    </location>
</feature>
<protein>
    <recommendedName>
        <fullName evidence="3">legumain</fullName>
        <ecNumber evidence="3">3.4.22.34</ecNumber>
    </recommendedName>
</protein>
<dbReference type="PANTHER" id="PTHR12000">
    <property type="entry name" value="HEMOGLOBINASE FAMILY MEMBER"/>
    <property type="match status" value="1"/>
</dbReference>